<protein>
    <recommendedName>
        <fullName evidence="1">R13L1/DRL21-like LRR repeat region domain-containing protein</fullName>
    </recommendedName>
</protein>
<accession>A0AA87YU01</accession>
<evidence type="ECO:0000313" key="2">
    <source>
        <dbReference type="EMBL" id="GMN18690.1"/>
    </source>
</evidence>
<dbReference type="EMBL" id="BTGU01006239">
    <property type="protein sequence ID" value="GMN18690.1"/>
    <property type="molecule type" value="Genomic_DNA"/>
</dbReference>
<dbReference type="Proteomes" id="UP001187192">
    <property type="component" value="Unassembled WGS sequence"/>
</dbReference>
<feature type="domain" description="R13L1/DRL21-like LRR repeat region" evidence="1">
    <location>
        <begin position="27"/>
        <end position="152"/>
    </location>
</feature>
<keyword evidence="4" id="KW-1185">Reference proteome</keyword>
<dbReference type="EMBL" id="BTGU01006240">
    <property type="protein sequence ID" value="GMN18695.1"/>
    <property type="molecule type" value="Genomic_DNA"/>
</dbReference>
<dbReference type="PANTHER" id="PTHR47186">
    <property type="entry name" value="LEUCINE-RICH REPEAT-CONTAINING PROTEIN 57"/>
    <property type="match status" value="1"/>
</dbReference>
<dbReference type="Pfam" id="PF25019">
    <property type="entry name" value="LRR_R13L1-DRL21"/>
    <property type="match status" value="1"/>
</dbReference>
<dbReference type="SUPFAM" id="SSF52058">
    <property type="entry name" value="L domain-like"/>
    <property type="match status" value="2"/>
</dbReference>
<name>A0AA87YU01_FICCA</name>
<reference evidence="3" key="1">
    <citation type="submission" date="2023-07" db="EMBL/GenBank/DDBJ databases">
        <title>draft genome sequence of fig (Ficus carica).</title>
        <authorList>
            <person name="Takahashi T."/>
            <person name="Nishimura K."/>
        </authorList>
    </citation>
    <scope>NUCLEOTIDE SEQUENCE</scope>
</reference>
<dbReference type="InterPro" id="IPR032675">
    <property type="entry name" value="LRR_dom_sf"/>
</dbReference>
<evidence type="ECO:0000313" key="4">
    <source>
        <dbReference type="Proteomes" id="UP001187192"/>
    </source>
</evidence>
<dbReference type="InterPro" id="IPR056789">
    <property type="entry name" value="LRR_R13L1-DRL21"/>
</dbReference>
<dbReference type="PANTHER" id="PTHR47186:SF3">
    <property type="entry name" value="OS09G0267800 PROTEIN"/>
    <property type="match status" value="1"/>
</dbReference>
<evidence type="ECO:0000259" key="1">
    <source>
        <dbReference type="Pfam" id="PF25019"/>
    </source>
</evidence>
<proteinExistence type="predicted"/>
<comment type="caution">
    <text evidence="3">The sequence shown here is derived from an EMBL/GenBank/DDBJ whole genome shotgun (WGS) entry which is preliminary data.</text>
</comment>
<gene>
    <name evidence="2" type="ORF">TIFTF001_048509</name>
    <name evidence="3" type="ORF">TIFTF001_048511</name>
</gene>
<organism evidence="3 4">
    <name type="scientific">Ficus carica</name>
    <name type="common">Common fig</name>
    <dbReference type="NCBI Taxonomy" id="3494"/>
    <lineage>
        <taxon>Eukaryota</taxon>
        <taxon>Viridiplantae</taxon>
        <taxon>Streptophyta</taxon>
        <taxon>Embryophyta</taxon>
        <taxon>Tracheophyta</taxon>
        <taxon>Spermatophyta</taxon>
        <taxon>Magnoliopsida</taxon>
        <taxon>eudicotyledons</taxon>
        <taxon>Gunneridae</taxon>
        <taxon>Pentapetalae</taxon>
        <taxon>rosids</taxon>
        <taxon>fabids</taxon>
        <taxon>Rosales</taxon>
        <taxon>Moraceae</taxon>
        <taxon>Ficeae</taxon>
        <taxon>Ficus</taxon>
    </lineage>
</organism>
<dbReference type="Gene3D" id="3.80.10.10">
    <property type="entry name" value="Ribonuclease Inhibitor"/>
    <property type="match status" value="2"/>
</dbReference>
<evidence type="ECO:0000313" key="3">
    <source>
        <dbReference type="EMBL" id="GMN18695.1"/>
    </source>
</evidence>
<dbReference type="AlphaFoldDB" id="A0AA87YU01"/>
<sequence length="415" mass="46510">MPPQMCNLTNLQTLSDFVLSKNSGSRIKELGALKLLRGSLRISGLENVVDVGDVLEADLKKKECLTELILKWNGGEVDEASKEKELLNALEPHRKLKKLRIEGYRGTIFPDWVANQSFGDMVEVHLEDCRNCCLLPPFKQLPSLRKLDISGMYVSGIENECSGAALTKPFPSLEGLSMNFMYALERWPTGANQEGRFYPCLKHISLCKCDKLNVGLPAGCLPSLETIEIWNCKEMVGVCPASQEIDIAYPSLESIVLNNCEKVESFSEMGWPSPNLKHLKIWYCEKLIANRKNWNLQRLSSLQSLWLSGCEELVVISFPEEGLLPSTLTSITISRCGNLKALNGEGFHHLTSLQHLDIRFCEKVEGLPEEGLPLSLSTLSIEGCPLLSERCQRETGEDWPKIQHIPKIEIDGRKI</sequence>